<evidence type="ECO:0000256" key="1">
    <source>
        <dbReference type="SAM" id="MobiDB-lite"/>
    </source>
</evidence>
<protein>
    <submittedName>
        <fullName evidence="2">Uncharacterized protein</fullName>
    </submittedName>
</protein>
<keyword evidence="3" id="KW-1185">Reference proteome</keyword>
<organism evidence="2 3">
    <name type="scientific">Cupriavidus neocaledonicus</name>
    <dbReference type="NCBI Taxonomy" id="1040979"/>
    <lineage>
        <taxon>Bacteria</taxon>
        <taxon>Pseudomonadati</taxon>
        <taxon>Pseudomonadota</taxon>
        <taxon>Betaproteobacteria</taxon>
        <taxon>Burkholderiales</taxon>
        <taxon>Burkholderiaceae</taxon>
        <taxon>Cupriavidus</taxon>
    </lineage>
</organism>
<feature type="compositionally biased region" description="Basic and acidic residues" evidence="1">
    <location>
        <begin position="290"/>
        <end position="305"/>
    </location>
</feature>
<feature type="region of interest" description="Disordered" evidence="1">
    <location>
        <begin position="286"/>
        <end position="307"/>
    </location>
</feature>
<feature type="region of interest" description="Disordered" evidence="1">
    <location>
        <begin position="131"/>
        <end position="157"/>
    </location>
</feature>
<accession>A0ABY1V8J4</accession>
<dbReference type="EMBL" id="OFTC01000036">
    <property type="protein sequence ID" value="SOZ38798.1"/>
    <property type="molecule type" value="Genomic_DNA"/>
</dbReference>
<evidence type="ECO:0000313" key="3">
    <source>
        <dbReference type="Proteomes" id="UP000256710"/>
    </source>
</evidence>
<gene>
    <name evidence="2" type="ORF">CBM2605_B130095</name>
</gene>
<name>A0ABY1V8J4_9BURK</name>
<sequence length="332" mass="35084">MGRCGADGVRVRAAAPQGLLCVAAADRAGDRAVPGLGRGGAAVADPVGCAVPGLGLARGVPGLGGDGVRRHVYPAQRQGNAGIRRDQAAQCRNADSLCRHDAALSRQYRQGHGRALYRRRVLQHLRRVLDHLPDPDRQYQPHPGAARGDGGGDRDVLLHPVLRPPVRPHRPHAGVLLGCADHRAVGLSRVLADAEQRRQHHAAVAGDRGAVRHSLRRGVRAGGGAVLRTVRCPGALHRDLVRLPVLRHLRFRHHPHHRHGAAQVGRRTTVADLRLRGVRGTGVGAVGGADRAERGGRGAARERRAAARPGALSATVAGGVAAGRQCLRMAPR</sequence>
<comment type="caution">
    <text evidence="2">The sequence shown here is derived from an EMBL/GenBank/DDBJ whole genome shotgun (WGS) entry which is preliminary data.</text>
</comment>
<reference evidence="2 3" key="1">
    <citation type="submission" date="2018-01" db="EMBL/GenBank/DDBJ databases">
        <authorList>
            <person name="Clerissi C."/>
        </authorList>
    </citation>
    <scope>NUCLEOTIDE SEQUENCE [LARGE SCALE GENOMIC DNA]</scope>
    <source>
        <strain evidence="2">Cupriavidus taiwanensis STM 6082</strain>
    </source>
</reference>
<evidence type="ECO:0000313" key="2">
    <source>
        <dbReference type="EMBL" id="SOZ38798.1"/>
    </source>
</evidence>
<proteinExistence type="predicted"/>
<dbReference type="Proteomes" id="UP000256710">
    <property type="component" value="Unassembled WGS sequence"/>
</dbReference>